<protein>
    <submittedName>
        <fullName evidence="2">Uncharacterized protein</fullName>
    </submittedName>
</protein>
<dbReference type="Proteomes" id="UP000640531">
    <property type="component" value="Unassembled WGS sequence"/>
</dbReference>
<name>A0ABR8FJV8_9NOST</name>
<sequence>MTVISDNTQVTLQSIRLHGRWRDGKTRRWEDAEMGRRGDGKTRGRGENEE</sequence>
<dbReference type="EMBL" id="JACJST010000023">
    <property type="protein sequence ID" value="MBD2570273.1"/>
    <property type="molecule type" value="Genomic_DNA"/>
</dbReference>
<comment type="caution">
    <text evidence="2">The sequence shown here is derived from an EMBL/GenBank/DDBJ whole genome shotgun (WGS) entry which is preliminary data.</text>
</comment>
<keyword evidence="3" id="KW-1185">Reference proteome</keyword>
<evidence type="ECO:0000256" key="1">
    <source>
        <dbReference type="SAM" id="MobiDB-lite"/>
    </source>
</evidence>
<proteinExistence type="predicted"/>
<organism evidence="2 3">
    <name type="scientific">Anabaena lutea FACHB-196</name>
    <dbReference type="NCBI Taxonomy" id="2692881"/>
    <lineage>
        <taxon>Bacteria</taxon>
        <taxon>Bacillati</taxon>
        <taxon>Cyanobacteriota</taxon>
        <taxon>Cyanophyceae</taxon>
        <taxon>Nostocales</taxon>
        <taxon>Nostocaceae</taxon>
        <taxon>Anabaena</taxon>
    </lineage>
</organism>
<reference evidence="2 3" key="1">
    <citation type="journal article" date="2020" name="ISME J.">
        <title>Comparative genomics reveals insights into cyanobacterial evolution and habitat adaptation.</title>
        <authorList>
            <person name="Chen M.Y."/>
            <person name="Teng W.K."/>
            <person name="Zhao L."/>
            <person name="Hu C.X."/>
            <person name="Zhou Y.K."/>
            <person name="Han B.P."/>
            <person name="Song L.R."/>
            <person name="Shu W.S."/>
        </authorList>
    </citation>
    <scope>NUCLEOTIDE SEQUENCE [LARGE SCALE GENOMIC DNA]</scope>
    <source>
        <strain evidence="2 3">FACHB-196</strain>
    </source>
</reference>
<dbReference type="RefSeq" id="WP_190717873.1">
    <property type="nucleotide sequence ID" value="NZ_JACJST010000023.1"/>
</dbReference>
<accession>A0ABR8FJV8</accession>
<gene>
    <name evidence="2" type="ORF">H6G59_20725</name>
</gene>
<evidence type="ECO:0000313" key="2">
    <source>
        <dbReference type="EMBL" id="MBD2570273.1"/>
    </source>
</evidence>
<evidence type="ECO:0000313" key="3">
    <source>
        <dbReference type="Proteomes" id="UP000640531"/>
    </source>
</evidence>
<feature type="region of interest" description="Disordered" evidence="1">
    <location>
        <begin position="21"/>
        <end position="50"/>
    </location>
</feature>